<feature type="non-terminal residue" evidence="11">
    <location>
        <position position="1"/>
    </location>
</feature>
<evidence type="ECO:0000313" key="11">
    <source>
        <dbReference type="EMBL" id="CDI82885.1"/>
    </source>
</evidence>
<evidence type="ECO:0000256" key="2">
    <source>
        <dbReference type="ARBA" id="ARBA00013242"/>
    </source>
</evidence>
<reference evidence="11" key="1">
    <citation type="submission" date="2013-10" db="EMBL/GenBank/DDBJ databases">
        <title>Genomic analysis of the causative agents of coccidiosis in chickens.</title>
        <authorList>
            <person name="Reid A.J."/>
            <person name="Blake D."/>
            <person name="Billington K."/>
            <person name="Browne H."/>
            <person name="Dunn M."/>
            <person name="Hung S."/>
            <person name="Kawahara F."/>
            <person name="Miranda-Saavedra D."/>
            <person name="Mourier T."/>
            <person name="Nagra H."/>
            <person name="Otto T.D."/>
            <person name="Rawlings N."/>
            <person name="Sanchez A."/>
            <person name="Sanders M."/>
            <person name="Subramaniam C."/>
            <person name="Tay Y."/>
            <person name="Dear P."/>
            <person name="Doerig C."/>
            <person name="Gruber A."/>
            <person name="Parkinson J."/>
            <person name="Shirley M."/>
            <person name="Wan K.L."/>
            <person name="Berriman M."/>
            <person name="Tomley F."/>
            <person name="Pain A."/>
        </authorList>
    </citation>
    <scope>NUCLEOTIDE SEQUENCE</scope>
    <source>
        <strain evidence="11">Houghton</strain>
    </source>
</reference>
<feature type="transmembrane region" description="Helical" evidence="10">
    <location>
        <begin position="317"/>
        <end position="337"/>
    </location>
</feature>
<evidence type="ECO:0000256" key="6">
    <source>
        <dbReference type="ARBA" id="ARBA00022967"/>
    </source>
</evidence>
<keyword evidence="7 10" id="KW-1133">Transmembrane helix</keyword>
<evidence type="ECO:0000256" key="3">
    <source>
        <dbReference type="ARBA" id="ARBA00022448"/>
    </source>
</evidence>
<dbReference type="GO" id="GO:0009678">
    <property type="term" value="F:diphosphate hydrolysis-driven proton transmembrane transporter activity"/>
    <property type="evidence" value="ECO:0007669"/>
    <property type="project" value="UniProtKB-EC"/>
</dbReference>
<keyword evidence="8" id="KW-0406">Ion transport</keyword>
<keyword evidence="4 10" id="KW-0812">Transmembrane</keyword>
<keyword evidence="5" id="KW-0460">Magnesium</keyword>
<gene>
    <name evidence="11" type="ORF">EAH_00067780</name>
</gene>
<sequence length="381" mass="37841">LFARVGGGIYTKAADIGADLSGKNEYGIPEDDPRNPACIADNVGDNVGDIAGMGADLFGSLAEATCASLVLASAPPASSPAAAAAAAGSVAAGSTSGVEGISSFLFSNEGAATAAAAAAGTAAAAGAGGGGGAAGAGAGAAAAAAAEGLSQHFAGLMFPIVISSLGIVGGCATVYIVRRWYSVRAVEDIEKSLKAVLFLSTVVQTPLLIAAAYAFLPAEFAVLNREEEGQVFITYQWRALLCVLLGLWGGLGIGLTTEYYTSHSYRPVREISAAQQLSAATGIIYGLSLGYLSVVIPIICLAVCICCAQALCGVFGVSLTALGMLSTLPVCLMIDAFGPVSDNAGGIAQMSGLAPEVREKTDALDAAGNTTAAVGKVIYII</sequence>
<reference evidence="11" key="2">
    <citation type="submission" date="2013-10" db="EMBL/GenBank/DDBJ databases">
        <authorList>
            <person name="Aslett M."/>
        </authorList>
    </citation>
    <scope>NUCLEOTIDE SEQUENCE</scope>
    <source>
        <strain evidence="11">Houghton</strain>
    </source>
</reference>
<dbReference type="AlphaFoldDB" id="U6GRS6"/>
<dbReference type="PANTHER" id="PTHR31998">
    <property type="entry name" value="K(+)-INSENSITIVE PYROPHOSPHATE-ENERGIZED PROTON PUMP"/>
    <property type="match status" value="1"/>
</dbReference>
<evidence type="ECO:0000313" key="12">
    <source>
        <dbReference type="Proteomes" id="UP000018050"/>
    </source>
</evidence>
<dbReference type="EC" id="7.1.3.1" evidence="2"/>
<accession>U6GRS6</accession>
<evidence type="ECO:0000256" key="10">
    <source>
        <dbReference type="SAM" id="Phobius"/>
    </source>
</evidence>
<dbReference type="InterPro" id="IPR004131">
    <property type="entry name" value="PPase-energised_H-pump"/>
</dbReference>
<dbReference type="GO" id="GO:0004427">
    <property type="term" value="F:inorganic diphosphate phosphatase activity"/>
    <property type="evidence" value="ECO:0007669"/>
    <property type="project" value="InterPro"/>
</dbReference>
<evidence type="ECO:0000256" key="8">
    <source>
        <dbReference type="ARBA" id="ARBA00023065"/>
    </source>
</evidence>
<proteinExistence type="predicted"/>
<evidence type="ECO:0000256" key="1">
    <source>
        <dbReference type="ARBA" id="ARBA00004127"/>
    </source>
</evidence>
<evidence type="ECO:0000256" key="7">
    <source>
        <dbReference type="ARBA" id="ARBA00022989"/>
    </source>
</evidence>
<dbReference type="VEuPathDB" id="ToxoDB:EAH_00067780"/>
<dbReference type="OrthoDB" id="354398at2759"/>
<feature type="transmembrane region" description="Helical" evidence="10">
    <location>
        <begin position="196"/>
        <end position="216"/>
    </location>
</feature>
<comment type="subcellular location">
    <subcellularLocation>
        <location evidence="1">Endomembrane system</location>
        <topology evidence="1">Multi-pass membrane protein</topology>
    </subcellularLocation>
</comment>
<dbReference type="Proteomes" id="UP000018050">
    <property type="component" value="Unassembled WGS sequence"/>
</dbReference>
<dbReference type="GO" id="GO:0012505">
    <property type="term" value="C:endomembrane system"/>
    <property type="evidence" value="ECO:0007669"/>
    <property type="project" value="UniProtKB-SubCell"/>
</dbReference>
<evidence type="ECO:0000256" key="4">
    <source>
        <dbReference type="ARBA" id="ARBA00022692"/>
    </source>
</evidence>
<dbReference type="GeneID" id="25274848"/>
<dbReference type="EMBL" id="HG672848">
    <property type="protein sequence ID" value="CDI82885.1"/>
    <property type="molecule type" value="Genomic_DNA"/>
</dbReference>
<keyword evidence="12" id="KW-1185">Reference proteome</keyword>
<feature type="transmembrane region" description="Helical" evidence="10">
    <location>
        <begin position="156"/>
        <end position="176"/>
    </location>
</feature>
<feature type="transmembrane region" description="Helical" evidence="10">
    <location>
        <begin position="236"/>
        <end position="261"/>
    </location>
</feature>
<keyword evidence="9 10" id="KW-0472">Membrane</keyword>
<protein>
    <recommendedName>
        <fullName evidence="2">H(+)-exporting diphosphatase</fullName>
        <ecNumber evidence="2">7.1.3.1</ecNumber>
    </recommendedName>
</protein>
<organism evidence="11 12">
    <name type="scientific">Eimeria acervulina</name>
    <name type="common">Coccidian parasite</name>
    <dbReference type="NCBI Taxonomy" id="5801"/>
    <lineage>
        <taxon>Eukaryota</taxon>
        <taxon>Sar</taxon>
        <taxon>Alveolata</taxon>
        <taxon>Apicomplexa</taxon>
        <taxon>Conoidasida</taxon>
        <taxon>Coccidia</taxon>
        <taxon>Eucoccidiorida</taxon>
        <taxon>Eimeriorina</taxon>
        <taxon>Eimeriidae</taxon>
        <taxon>Eimeria</taxon>
    </lineage>
</organism>
<dbReference type="RefSeq" id="XP_013247876.1">
    <property type="nucleotide sequence ID" value="XM_013392422.1"/>
</dbReference>
<evidence type="ECO:0000256" key="5">
    <source>
        <dbReference type="ARBA" id="ARBA00022842"/>
    </source>
</evidence>
<dbReference type="GO" id="GO:0016020">
    <property type="term" value="C:membrane"/>
    <property type="evidence" value="ECO:0007669"/>
    <property type="project" value="InterPro"/>
</dbReference>
<evidence type="ECO:0000256" key="9">
    <source>
        <dbReference type="ARBA" id="ARBA00023136"/>
    </source>
</evidence>
<keyword evidence="6" id="KW-1278">Translocase</keyword>
<keyword evidence="3" id="KW-0813">Transport</keyword>
<dbReference type="Pfam" id="PF03030">
    <property type="entry name" value="H_PPase"/>
    <property type="match status" value="1"/>
</dbReference>
<feature type="transmembrane region" description="Helical" evidence="10">
    <location>
        <begin position="282"/>
        <end position="311"/>
    </location>
</feature>
<name>U6GRS6_EIMAC</name>